<protein>
    <submittedName>
        <fullName evidence="2">Uncharacterized protein</fullName>
    </submittedName>
</protein>
<keyword evidence="1" id="KW-0812">Transmembrane</keyword>
<feature type="transmembrane region" description="Helical" evidence="1">
    <location>
        <begin position="124"/>
        <end position="146"/>
    </location>
</feature>
<dbReference type="EMBL" id="HBEL01028913">
    <property type="protein sequence ID" value="CAD8417289.1"/>
    <property type="molecule type" value="Transcribed_RNA"/>
</dbReference>
<sequence length="163" mass="18448">MSRIRLCVGLGFGNILALQATYKNWEKTNVLDKIRFSLSLPIISSAIFFFVNEMSLMFGAVALSILCAVMLRSLFGKAFWVKLRPMYSFAALFGLWMATIHVVLMGYKGWDQLFKYETKEGQPFITWVSTMFPIAVLTVNILLSIFGTKKRVGSQTILKHSVC</sequence>
<accession>A0A7S0GH16</accession>
<dbReference type="AlphaFoldDB" id="A0A7S0GH16"/>
<gene>
    <name evidence="2" type="ORF">PINE0816_LOCUS13424</name>
</gene>
<feature type="transmembrane region" description="Helical" evidence="1">
    <location>
        <begin position="87"/>
        <end position="104"/>
    </location>
</feature>
<feature type="transmembrane region" description="Helical" evidence="1">
    <location>
        <begin position="34"/>
        <end position="51"/>
    </location>
</feature>
<organism evidence="2">
    <name type="scientific">Proboscia inermis</name>
    <dbReference type="NCBI Taxonomy" id="420281"/>
    <lineage>
        <taxon>Eukaryota</taxon>
        <taxon>Sar</taxon>
        <taxon>Stramenopiles</taxon>
        <taxon>Ochrophyta</taxon>
        <taxon>Bacillariophyta</taxon>
        <taxon>Coscinodiscophyceae</taxon>
        <taxon>Rhizosoleniophycidae</taxon>
        <taxon>Rhizosoleniales</taxon>
        <taxon>Rhizosoleniaceae</taxon>
        <taxon>Proboscia</taxon>
    </lineage>
</organism>
<evidence type="ECO:0000256" key="1">
    <source>
        <dbReference type="SAM" id="Phobius"/>
    </source>
</evidence>
<keyword evidence="1" id="KW-1133">Transmembrane helix</keyword>
<evidence type="ECO:0000313" key="2">
    <source>
        <dbReference type="EMBL" id="CAD8417289.1"/>
    </source>
</evidence>
<proteinExistence type="predicted"/>
<keyword evidence="1" id="KW-0472">Membrane</keyword>
<reference evidence="2" key="1">
    <citation type="submission" date="2021-01" db="EMBL/GenBank/DDBJ databases">
        <authorList>
            <person name="Corre E."/>
            <person name="Pelletier E."/>
            <person name="Niang G."/>
            <person name="Scheremetjew M."/>
            <person name="Finn R."/>
            <person name="Kale V."/>
            <person name="Holt S."/>
            <person name="Cochrane G."/>
            <person name="Meng A."/>
            <person name="Brown T."/>
            <person name="Cohen L."/>
        </authorList>
    </citation>
    <scope>NUCLEOTIDE SEQUENCE</scope>
    <source>
        <strain evidence="2">CCAP1064/1</strain>
    </source>
</reference>
<name>A0A7S0GH16_9STRA</name>
<feature type="transmembrane region" description="Helical" evidence="1">
    <location>
        <begin position="57"/>
        <end position="75"/>
    </location>
</feature>